<evidence type="ECO:0000313" key="6">
    <source>
        <dbReference type="EMBL" id="TDE57394.1"/>
    </source>
</evidence>
<sequence>MIHDYLLDNGLRVILSEDRRTPVVAVCVWYSVGCRDEEPGRTGLAHLCEHLMFQGSANVARNEHVERIHLMGGFANGTTHFEHSLYLDVLPAEHLDLALDLEADRMATIAGSLTEEKVATQRDVVANEWRERYGGHGDGARWRELMARAHPEGHPYAHVPSGEIRDLPALSLENCRDFFLTHYTPDRAMLSIAGGFSPDKAAESVERRFAALPSGGRRGGRARFPSPVARNGRGQPALRRADAHVLWGSVLSAFRLAAPGRDFLAHELALTALGKGPVSRLWRRLIQETPVASHVSIGCSRLIHAPSVVWLELKAAPHVSMTALEDAVATELLRFAGEGPDDEELEYARTHLVRGWMEKLSSVEGRAEELCRRAALDDRPESVDQAEELIRHVSSEAVREAAAEFHPDHRTSIVHEPAAPTSCGGPS</sequence>
<dbReference type="InterPro" id="IPR001431">
    <property type="entry name" value="Pept_M16_Zn_BS"/>
</dbReference>
<dbReference type="Proteomes" id="UP000295136">
    <property type="component" value="Unassembled WGS sequence"/>
</dbReference>
<feature type="domain" description="Peptidase M16 N-terminal" evidence="4">
    <location>
        <begin position="12"/>
        <end position="130"/>
    </location>
</feature>
<evidence type="ECO:0000313" key="7">
    <source>
        <dbReference type="Proteomes" id="UP000295136"/>
    </source>
</evidence>
<dbReference type="InterPro" id="IPR050361">
    <property type="entry name" value="MPP/UQCRC_Complex"/>
</dbReference>
<dbReference type="GO" id="GO:0046872">
    <property type="term" value="F:metal ion binding"/>
    <property type="evidence" value="ECO:0007669"/>
    <property type="project" value="InterPro"/>
</dbReference>
<evidence type="ECO:0000256" key="3">
    <source>
        <dbReference type="SAM" id="MobiDB-lite"/>
    </source>
</evidence>
<organism evidence="6 7">
    <name type="scientific">Nonomuraea mesophila</name>
    <dbReference type="NCBI Taxonomy" id="2530382"/>
    <lineage>
        <taxon>Bacteria</taxon>
        <taxon>Bacillati</taxon>
        <taxon>Actinomycetota</taxon>
        <taxon>Actinomycetes</taxon>
        <taxon>Streptosporangiales</taxon>
        <taxon>Streptosporangiaceae</taxon>
        <taxon>Nonomuraea</taxon>
    </lineage>
</organism>
<dbReference type="InterPro" id="IPR011765">
    <property type="entry name" value="Pept_M16_N"/>
</dbReference>
<dbReference type="PANTHER" id="PTHR11851:SF49">
    <property type="entry name" value="MITOCHONDRIAL-PROCESSING PEPTIDASE SUBUNIT ALPHA"/>
    <property type="match status" value="1"/>
</dbReference>
<name>A0A4R5FTZ7_9ACTN</name>
<keyword evidence="7" id="KW-1185">Reference proteome</keyword>
<dbReference type="AlphaFoldDB" id="A0A4R5FTZ7"/>
<dbReference type="GO" id="GO:0004222">
    <property type="term" value="F:metalloendopeptidase activity"/>
    <property type="evidence" value="ECO:0007669"/>
    <property type="project" value="InterPro"/>
</dbReference>
<gene>
    <name evidence="6" type="ORF">E1295_08145</name>
</gene>
<dbReference type="GO" id="GO:0006508">
    <property type="term" value="P:proteolysis"/>
    <property type="evidence" value="ECO:0007669"/>
    <property type="project" value="InterPro"/>
</dbReference>
<dbReference type="Pfam" id="PF05193">
    <property type="entry name" value="Peptidase_M16_C"/>
    <property type="match status" value="1"/>
</dbReference>
<comment type="similarity">
    <text evidence="1 2">Belongs to the peptidase M16 family.</text>
</comment>
<feature type="region of interest" description="Disordered" evidence="3">
    <location>
        <begin position="214"/>
        <end position="236"/>
    </location>
</feature>
<evidence type="ECO:0000256" key="1">
    <source>
        <dbReference type="ARBA" id="ARBA00007261"/>
    </source>
</evidence>
<evidence type="ECO:0000259" key="5">
    <source>
        <dbReference type="Pfam" id="PF05193"/>
    </source>
</evidence>
<dbReference type="InterPro" id="IPR011249">
    <property type="entry name" value="Metalloenz_LuxS/M16"/>
</dbReference>
<dbReference type="InterPro" id="IPR007863">
    <property type="entry name" value="Peptidase_M16_C"/>
</dbReference>
<protein>
    <submittedName>
        <fullName evidence="6">Insulinase family protein</fullName>
    </submittedName>
</protein>
<evidence type="ECO:0000256" key="2">
    <source>
        <dbReference type="RuleBase" id="RU004447"/>
    </source>
</evidence>
<proteinExistence type="inferred from homology"/>
<comment type="caution">
    <text evidence="6">The sequence shown here is derived from an EMBL/GenBank/DDBJ whole genome shotgun (WGS) entry which is preliminary data.</text>
</comment>
<dbReference type="Gene3D" id="3.30.830.10">
    <property type="entry name" value="Metalloenzyme, LuxS/M16 peptidase-like"/>
    <property type="match status" value="2"/>
</dbReference>
<evidence type="ECO:0000259" key="4">
    <source>
        <dbReference type="Pfam" id="PF00675"/>
    </source>
</evidence>
<dbReference type="RefSeq" id="WP_132629170.1">
    <property type="nucleotide sequence ID" value="NZ_SMLD01000014.1"/>
</dbReference>
<dbReference type="PANTHER" id="PTHR11851">
    <property type="entry name" value="METALLOPROTEASE"/>
    <property type="match status" value="1"/>
</dbReference>
<dbReference type="PROSITE" id="PS00143">
    <property type="entry name" value="INSULINASE"/>
    <property type="match status" value="1"/>
</dbReference>
<reference evidence="6 7" key="1">
    <citation type="submission" date="2019-03" db="EMBL/GenBank/DDBJ databases">
        <title>Draft genome sequences of novel Actinobacteria.</title>
        <authorList>
            <person name="Sahin N."/>
            <person name="Ay H."/>
            <person name="Saygin H."/>
        </authorList>
    </citation>
    <scope>NUCLEOTIDE SEQUENCE [LARGE SCALE GENOMIC DNA]</scope>
    <source>
        <strain evidence="6 7">6K102</strain>
    </source>
</reference>
<feature type="domain" description="Peptidase M16 C-terminal" evidence="5">
    <location>
        <begin position="170"/>
        <end position="350"/>
    </location>
</feature>
<dbReference type="SUPFAM" id="SSF63411">
    <property type="entry name" value="LuxS/MPP-like metallohydrolase"/>
    <property type="match status" value="2"/>
</dbReference>
<dbReference type="Pfam" id="PF00675">
    <property type="entry name" value="Peptidase_M16"/>
    <property type="match status" value="1"/>
</dbReference>
<dbReference type="EMBL" id="SMLD01000014">
    <property type="protein sequence ID" value="TDE57394.1"/>
    <property type="molecule type" value="Genomic_DNA"/>
</dbReference>
<accession>A0A4R5FTZ7</accession>